<feature type="region of interest" description="Disordered" evidence="1">
    <location>
        <begin position="231"/>
        <end position="253"/>
    </location>
</feature>
<reference evidence="3" key="2">
    <citation type="submission" date="2025-08" db="UniProtKB">
        <authorList>
            <consortium name="Ensembl"/>
        </authorList>
    </citation>
    <scope>IDENTIFICATION</scope>
</reference>
<feature type="region of interest" description="Disordered" evidence="1">
    <location>
        <begin position="741"/>
        <end position="828"/>
    </location>
</feature>
<proteinExistence type="predicted"/>
<dbReference type="EMBL" id="AGTP01048190">
    <property type="status" value="NOT_ANNOTATED_CDS"/>
    <property type="molecule type" value="Genomic_DNA"/>
</dbReference>
<dbReference type="EMBL" id="AGTP01048191">
    <property type="status" value="NOT_ANNOTATED_CDS"/>
    <property type="molecule type" value="Genomic_DNA"/>
</dbReference>
<evidence type="ECO:0000313" key="3">
    <source>
        <dbReference type="Ensembl" id="ENSSTOP00000010219.3"/>
    </source>
</evidence>
<feature type="region of interest" description="Disordered" evidence="1">
    <location>
        <begin position="52"/>
        <end position="122"/>
    </location>
</feature>
<dbReference type="Pfam" id="PF12877">
    <property type="entry name" value="KIAA1549"/>
    <property type="match status" value="1"/>
</dbReference>
<protein>
    <submittedName>
        <fullName evidence="3">KIAA1549 like</fullName>
    </submittedName>
</protein>
<dbReference type="InParanoid" id="I3MH87"/>
<accession>I3MH87</accession>
<evidence type="ECO:0000256" key="2">
    <source>
        <dbReference type="SAM" id="Phobius"/>
    </source>
</evidence>
<dbReference type="EMBL" id="AGTP01048192">
    <property type="status" value="NOT_ANNOTATED_CDS"/>
    <property type="molecule type" value="Genomic_DNA"/>
</dbReference>
<feature type="transmembrane region" description="Helical" evidence="2">
    <location>
        <begin position="664"/>
        <end position="688"/>
    </location>
</feature>
<feature type="compositionally biased region" description="Low complexity" evidence="1">
    <location>
        <begin position="110"/>
        <end position="122"/>
    </location>
</feature>
<sequence length="1332" mass="144834">ADNLQIHVTPTPEPFPHGKLLPISPTWPFSEVKSSLAVDRIKNVLEQSPDNTSLLQLARTPPPRAHRRARAPVDFSPSLYQGSGQSASLEPSKDSSESLVQPPGGREAADVSVDSSVSSKVEPTTAAAAAAAATWFLRKSSPQALSAALVAKGTGSSGLTKSGSTTALAKNVTNKAASGPKATAGAIHTALPFTPTYMFARTAHTMSTHTAMQGDTGAASGLLSTTHLPRKPQAMHTGLPNPTKPETPRASTPRPLTVTAALTSITALVKATRLPPLQAENTDASLPASSTAVVTTGKTASNLECQMSDKLLVKTVLFITQRRGQSLESLKLNVARGLTQALRKAFHQNDVSAHVDILEHSHNITVGYYATKGRLVYLPAVVIEMLGVYGVSNVTADLKQHTPNLQSVAVLASSWKPQPAGYFQLKTVLQFVSQSDNIHSCKFAQTMEQRLQKAFQDAERKVLNTKSNLMVQIVSTSNASQAVTLVYVVGNQSTFLNGTVASSLLSQLSAELVGFYLTYPPLTIAEPLEYPNLDTSETTRDYWVITVLQGVDNSLVGLYNQSFARVMEQRLAQLFMMSQQQGRRFKRATTLGSYTVQMVKMQRVPGPKDPAELTYYTLYNGKPLLGTAAAKILSTIDSQRMALTLHHVVLLQADPVVKNPPNNLWIIAAVLAPIAVVTVIIIIITAVLCRKNKNDFKPDTMINLPQRAKPVQGFDYAKQHLGQQGADEEVIPVTQETVVLPLPVRDAPQERDMAQDGSTIKTAKSTETRKRSPSETGSVISNESGKPSSGRRSPQNVMAQQKVTKEEARKRNVPASDEEEGPVLFDNSGKVAADPFDTSSGSVQLIAIKPAALPVVHPTSDRSQETSAVLNGEVNKALKQKSDIEHYRNKLRLKAKRKGYYDFPPVEANKGLTERKKMYEKSPKEMEHVLDPDPELCAPFAESKNRQQMKNSVYRSRQSLNSPSPGETEMDLLVTRERPRRGIRNSGYDTEPEIIEETNVDRVHEPRGYARSRQVKGHSETSTLSSQPSIDEVRQQMHMLLEEAFSLASAGHAGQSRHQEAYGSAQHLPYSEVVTSAPGTMTRPRAGVQWVPTYRPEMYQYSLPRPAYRFSQLPEMVMGSPPPPVPPRTGPVAVASLRRSTSDIGSKTRMAESAGPEPAQLQDSASFAQVSRGPVSVTQLDQSALNYSGNTVPAVFAIPAANRPGFTGYFIPTPPSSYRSPAWMSYAGENELPSQWADSVPLPGYIEAYPRSRYQQSSPSRLPRQYSQPTNLHPSLEQAPVASAAASQQSLAENDPPDTPLTNISTAALVKAIREEVAKLAKKQTDMFEFQV</sequence>
<gene>
    <name evidence="3" type="primary">KIAA1549L</name>
</gene>
<dbReference type="eggNOG" id="ENOG502QU24">
    <property type="taxonomic scope" value="Eukaryota"/>
</dbReference>
<feature type="region of interest" description="Disordered" evidence="1">
    <location>
        <begin position="947"/>
        <end position="1029"/>
    </location>
</feature>
<reference evidence="4" key="1">
    <citation type="submission" date="2011-11" db="EMBL/GenBank/DDBJ databases">
        <title>The Draft Genome of Spermophilus tridecemlineatus.</title>
        <authorList>
            <consortium name="The Broad Institute Genome Assembly &amp; Analysis Group"/>
            <consortium name="Computational R&amp;D Group"/>
            <consortium name="and Sequencing Platform"/>
            <person name="Di Palma F."/>
            <person name="Alfoldi J."/>
            <person name="Johnson J."/>
            <person name="Berlin A."/>
            <person name="Gnerre S."/>
            <person name="Jaffe D."/>
            <person name="MacCallum I."/>
            <person name="Young S."/>
            <person name="Walker B.J."/>
            <person name="Lindblad-Toh K."/>
        </authorList>
    </citation>
    <scope>NUCLEOTIDE SEQUENCE [LARGE SCALE GENOMIC DNA]</scope>
</reference>
<evidence type="ECO:0000256" key="1">
    <source>
        <dbReference type="SAM" id="MobiDB-lite"/>
    </source>
</evidence>
<dbReference type="HOGENOM" id="CLU_011015_0_0_1"/>
<feature type="compositionally biased region" description="Low complexity" evidence="1">
    <location>
        <begin position="1252"/>
        <end position="1269"/>
    </location>
</feature>
<feature type="compositionally biased region" description="Basic and acidic residues" evidence="1">
    <location>
        <begin position="764"/>
        <end position="773"/>
    </location>
</feature>
<dbReference type="PANTHER" id="PTHR21590">
    <property type="entry name" value="SEA DOMAIN-CONTAINING PROTEIN"/>
    <property type="match status" value="1"/>
</dbReference>
<dbReference type="EMBL" id="AGTP01048188">
    <property type="status" value="NOT_ANNOTATED_CDS"/>
    <property type="molecule type" value="Genomic_DNA"/>
</dbReference>
<dbReference type="Ensembl" id="ENSSTOT00000011388.3">
    <property type="protein sequence ID" value="ENSSTOP00000010219.3"/>
    <property type="gene ID" value="ENSSTOG00000011381.3"/>
</dbReference>
<reference evidence="3" key="3">
    <citation type="submission" date="2025-09" db="UniProtKB">
        <authorList>
            <consortium name="Ensembl"/>
        </authorList>
    </citation>
    <scope>IDENTIFICATION</scope>
</reference>
<name>I3MH87_ICTTR</name>
<feature type="compositionally biased region" description="Polar residues" evidence="1">
    <location>
        <begin position="78"/>
        <end position="89"/>
    </location>
</feature>
<evidence type="ECO:0000313" key="4">
    <source>
        <dbReference type="Proteomes" id="UP000005215"/>
    </source>
</evidence>
<keyword evidence="2" id="KW-0812">Transmembrane</keyword>
<organism evidence="3 4">
    <name type="scientific">Ictidomys tridecemlineatus</name>
    <name type="common">Thirteen-lined ground squirrel</name>
    <name type="synonym">Spermophilus tridecemlineatus</name>
    <dbReference type="NCBI Taxonomy" id="43179"/>
    <lineage>
        <taxon>Eukaryota</taxon>
        <taxon>Metazoa</taxon>
        <taxon>Chordata</taxon>
        <taxon>Craniata</taxon>
        <taxon>Vertebrata</taxon>
        <taxon>Euteleostomi</taxon>
        <taxon>Mammalia</taxon>
        <taxon>Eutheria</taxon>
        <taxon>Euarchontoglires</taxon>
        <taxon>Glires</taxon>
        <taxon>Rodentia</taxon>
        <taxon>Sciuromorpha</taxon>
        <taxon>Sciuridae</taxon>
        <taxon>Xerinae</taxon>
        <taxon>Marmotini</taxon>
        <taxon>Ictidomys</taxon>
    </lineage>
</organism>
<feature type="compositionally biased region" description="Basic and acidic residues" evidence="1">
    <location>
        <begin position="999"/>
        <end position="1008"/>
    </location>
</feature>
<keyword evidence="4" id="KW-1185">Reference proteome</keyword>
<feature type="region of interest" description="Disordered" evidence="1">
    <location>
        <begin position="1252"/>
        <end position="1302"/>
    </location>
</feature>
<keyword evidence="2" id="KW-0472">Membrane</keyword>
<feature type="compositionally biased region" description="Polar residues" evidence="1">
    <location>
        <begin position="947"/>
        <end position="965"/>
    </location>
</feature>
<feature type="region of interest" description="Disordered" evidence="1">
    <location>
        <begin position="1139"/>
        <end position="1160"/>
    </location>
</feature>
<feature type="compositionally biased region" description="Polar residues" evidence="1">
    <location>
        <begin position="1020"/>
        <end position="1029"/>
    </location>
</feature>
<feature type="compositionally biased region" description="Polar residues" evidence="1">
    <location>
        <begin position="774"/>
        <end position="802"/>
    </location>
</feature>
<dbReference type="Proteomes" id="UP000005215">
    <property type="component" value="Unassembled WGS sequence"/>
</dbReference>
<feature type="compositionally biased region" description="Low complexity" evidence="1">
    <location>
        <begin position="1278"/>
        <end position="1292"/>
    </location>
</feature>
<dbReference type="EMBL" id="AGTP01048189">
    <property type="status" value="NOT_ANNOTATED_CDS"/>
    <property type="molecule type" value="Genomic_DNA"/>
</dbReference>
<dbReference type="GeneTree" id="ENSGT00530000063472"/>
<dbReference type="STRING" id="43179.ENSSTOP00000010219"/>
<dbReference type="PANTHER" id="PTHR21590:SF3">
    <property type="entry name" value="UPF0606 PROTEIN KIAA1549L"/>
    <property type="match status" value="1"/>
</dbReference>
<dbReference type="InterPro" id="IPR024606">
    <property type="entry name" value="KIAA1549"/>
</dbReference>
<keyword evidence="2" id="KW-1133">Transmembrane helix</keyword>
<dbReference type="FunCoup" id="I3MH87">
    <property type="interactions" value="27"/>
</dbReference>
<dbReference type="EMBL" id="AGTP01048187">
    <property type="status" value="NOT_ANNOTATED_CDS"/>
    <property type="molecule type" value="Genomic_DNA"/>
</dbReference>